<dbReference type="Pfam" id="PF16925">
    <property type="entry name" value="TetR_C_13"/>
    <property type="match status" value="1"/>
</dbReference>
<proteinExistence type="predicted"/>
<dbReference type="InterPro" id="IPR011075">
    <property type="entry name" value="TetR_C"/>
</dbReference>
<evidence type="ECO:0000313" key="4">
    <source>
        <dbReference type="EMBL" id="GAG93608.1"/>
    </source>
</evidence>
<name>X1CBA2_9ZZZZ</name>
<accession>X1CBA2</accession>
<organism evidence="4">
    <name type="scientific">marine sediment metagenome</name>
    <dbReference type="NCBI Taxonomy" id="412755"/>
    <lineage>
        <taxon>unclassified sequences</taxon>
        <taxon>metagenomes</taxon>
        <taxon>ecological metagenomes</taxon>
    </lineage>
</organism>
<keyword evidence="2" id="KW-0804">Transcription</keyword>
<evidence type="ECO:0000256" key="1">
    <source>
        <dbReference type="ARBA" id="ARBA00023015"/>
    </source>
</evidence>
<keyword evidence="1" id="KW-0805">Transcription regulation</keyword>
<evidence type="ECO:0000256" key="2">
    <source>
        <dbReference type="ARBA" id="ARBA00023163"/>
    </source>
</evidence>
<dbReference type="AlphaFoldDB" id="X1CBA2"/>
<evidence type="ECO:0000259" key="3">
    <source>
        <dbReference type="Pfam" id="PF16925"/>
    </source>
</evidence>
<comment type="caution">
    <text evidence="4">The sequence shown here is derived from an EMBL/GenBank/DDBJ whole genome shotgun (WGS) entry which is preliminary data.</text>
</comment>
<dbReference type="Gene3D" id="1.10.357.10">
    <property type="entry name" value="Tetracycline Repressor, domain 2"/>
    <property type="match status" value="1"/>
</dbReference>
<dbReference type="EMBL" id="BART01022213">
    <property type="protein sequence ID" value="GAG93608.1"/>
    <property type="molecule type" value="Genomic_DNA"/>
</dbReference>
<gene>
    <name evidence="4" type="ORF">S01H4_40727</name>
</gene>
<feature type="domain" description="Tetracyclin repressor-like C-terminal" evidence="3">
    <location>
        <begin position="5"/>
        <end position="48"/>
    </location>
</feature>
<protein>
    <recommendedName>
        <fullName evidence="3">Tetracyclin repressor-like C-terminal domain-containing protein</fullName>
    </recommendedName>
</protein>
<sequence>CRIDESAIKVGDFREGIECEQFAFDLYSLLLGFHLYDKLLDDSETKKRQEIALERLLANYK</sequence>
<feature type="non-terminal residue" evidence="4">
    <location>
        <position position="1"/>
    </location>
</feature>
<reference evidence="4" key="1">
    <citation type="journal article" date="2014" name="Front. Microbiol.">
        <title>High frequency of phylogenetically diverse reductive dehalogenase-homologous genes in deep subseafloor sedimentary metagenomes.</title>
        <authorList>
            <person name="Kawai M."/>
            <person name="Futagami T."/>
            <person name="Toyoda A."/>
            <person name="Takaki Y."/>
            <person name="Nishi S."/>
            <person name="Hori S."/>
            <person name="Arai W."/>
            <person name="Tsubouchi T."/>
            <person name="Morono Y."/>
            <person name="Uchiyama I."/>
            <person name="Ito T."/>
            <person name="Fujiyama A."/>
            <person name="Inagaki F."/>
            <person name="Takami H."/>
        </authorList>
    </citation>
    <scope>NUCLEOTIDE SEQUENCE</scope>
    <source>
        <strain evidence="4">Expedition CK06-06</strain>
    </source>
</reference>